<protein>
    <submittedName>
        <fullName evidence="3">GNAT family N-acetyltransferase</fullName>
        <ecNumber evidence="3">2.3.1.-</ecNumber>
    </submittedName>
</protein>
<dbReference type="Gene3D" id="3.40.630.30">
    <property type="match status" value="1"/>
</dbReference>
<keyword evidence="3" id="KW-0012">Acyltransferase</keyword>
<organism evidence="3 4">
    <name type="scientific">Vagococcus intermedius</name>
    <dbReference type="NCBI Taxonomy" id="2991418"/>
    <lineage>
        <taxon>Bacteria</taxon>
        <taxon>Bacillati</taxon>
        <taxon>Bacillota</taxon>
        <taxon>Bacilli</taxon>
        <taxon>Lactobacillales</taxon>
        <taxon>Enterococcaceae</taxon>
        <taxon>Vagococcus</taxon>
    </lineage>
</organism>
<keyword evidence="1 3" id="KW-0808">Transferase</keyword>
<dbReference type="InterPro" id="IPR050769">
    <property type="entry name" value="NAT_camello-type"/>
</dbReference>
<dbReference type="EC" id="2.3.1.-" evidence="3"/>
<dbReference type="CDD" id="cd04301">
    <property type="entry name" value="NAT_SF"/>
    <property type="match status" value="1"/>
</dbReference>
<gene>
    <name evidence="3" type="ORF">OL234_04155</name>
</gene>
<dbReference type="KEGG" id="vie:OL234_04155"/>
<dbReference type="RefSeq" id="WP_275469900.1">
    <property type="nucleotide sequence ID" value="NZ_CP110232.1"/>
</dbReference>
<dbReference type="EMBL" id="CP110232">
    <property type="protein sequence ID" value="WEG74101.1"/>
    <property type="molecule type" value="Genomic_DNA"/>
</dbReference>
<reference evidence="3" key="1">
    <citation type="submission" date="2022-10" db="EMBL/GenBank/DDBJ databases">
        <title>Vagococcus sp. isolated from poultry meat.</title>
        <authorList>
            <person name="Johansson P."/>
            <person name="Bjorkroth J."/>
        </authorList>
    </citation>
    <scope>NUCLEOTIDE SEQUENCE</scope>
    <source>
        <strain evidence="3">STAA11</strain>
    </source>
</reference>
<dbReference type="AlphaFoldDB" id="A0AAF0I8L7"/>
<dbReference type="PANTHER" id="PTHR13947">
    <property type="entry name" value="GNAT FAMILY N-ACETYLTRANSFERASE"/>
    <property type="match status" value="1"/>
</dbReference>
<keyword evidence="4" id="KW-1185">Reference proteome</keyword>
<dbReference type="Pfam" id="PF13508">
    <property type="entry name" value="Acetyltransf_7"/>
    <property type="match status" value="1"/>
</dbReference>
<dbReference type="PROSITE" id="PS51186">
    <property type="entry name" value="GNAT"/>
    <property type="match status" value="1"/>
</dbReference>
<evidence type="ECO:0000256" key="1">
    <source>
        <dbReference type="ARBA" id="ARBA00022679"/>
    </source>
</evidence>
<dbReference type="InterPro" id="IPR016181">
    <property type="entry name" value="Acyl_CoA_acyltransferase"/>
</dbReference>
<dbReference type="SUPFAM" id="SSF55729">
    <property type="entry name" value="Acyl-CoA N-acyltransferases (Nat)"/>
    <property type="match status" value="1"/>
</dbReference>
<proteinExistence type="predicted"/>
<dbReference type="GO" id="GO:0008080">
    <property type="term" value="F:N-acetyltransferase activity"/>
    <property type="evidence" value="ECO:0007669"/>
    <property type="project" value="InterPro"/>
</dbReference>
<accession>A0AAF0I8L7</accession>
<feature type="domain" description="N-acetyltransferase" evidence="2">
    <location>
        <begin position="7"/>
        <end position="144"/>
    </location>
</feature>
<name>A0AAF0I8L7_9ENTE</name>
<dbReference type="PANTHER" id="PTHR13947:SF37">
    <property type="entry name" value="LD18367P"/>
    <property type="match status" value="1"/>
</dbReference>
<sequence>MIERKNKMIIEVSEKQELPWELLLLADPDKKMIEKYIYESQVFIYQENKMTLGVVVIKRQDNGYYEIMNTAVSKDAQGRGIGKIVLNDMLKLIGASENKGMKVRVKTGETSTPALNLYKSCGFHVTEIVKDYFLKHYDEPIYEEGQLLKDQIILEKLV</sequence>
<dbReference type="Proteomes" id="UP001179647">
    <property type="component" value="Chromosome"/>
</dbReference>
<evidence type="ECO:0000313" key="3">
    <source>
        <dbReference type="EMBL" id="WEG74101.1"/>
    </source>
</evidence>
<evidence type="ECO:0000313" key="4">
    <source>
        <dbReference type="Proteomes" id="UP001179647"/>
    </source>
</evidence>
<dbReference type="InterPro" id="IPR000182">
    <property type="entry name" value="GNAT_dom"/>
</dbReference>
<evidence type="ECO:0000259" key="2">
    <source>
        <dbReference type="PROSITE" id="PS51186"/>
    </source>
</evidence>